<dbReference type="PANTHER" id="PTHR31794">
    <property type="entry name" value="AUXIN EFFLUX TRANSPORTER FAMILY PROTEIN (EUROFUNG)"/>
    <property type="match status" value="1"/>
</dbReference>
<evidence type="ECO:0000256" key="2">
    <source>
        <dbReference type="ARBA" id="ARBA00022692"/>
    </source>
</evidence>
<keyword evidence="4 5" id="KW-0472">Membrane</keyword>
<evidence type="ECO:0000256" key="4">
    <source>
        <dbReference type="ARBA" id="ARBA00023136"/>
    </source>
</evidence>
<accession>A0ABQ7K902</accession>
<dbReference type="InterPro" id="IPR004776">
    <property type="entry name" value="Mem_transp_PIN-like"/>
</dbReference>
<feature type="transmembrane region" description="Helical" evidence="5">
    <location>
        <begin position="395"/>
        <end position="416"/>
    </location>
</feature>
<feature type="transmembrane region" description="Helical" evidence="5">
    <location>
        <begin position="15"/>
        <end position="34"/>
    </location>
</feature>
<evidence type="ECO:0000256" key="1">
    <source>
        <dbReference type="ARBA" id="ARBA00004141"/>
    </source>
</evidence>
<dbReference type="PANTHER" id="PTHR31794:SF2">
    <property type="entry name" value="AUXIN EFFLUX TRANSPORTER FAMILY PROTEIN (EUROFUNG)"/>
    <property type="match status" value="1"/>
</dbReference>
<keyword evidence="7" id="KW-1185">Reference proteome</keyword>
<gene>
    <name evidence="6" type="ORF">BGZ96_001549</name>
</gene>
<keyword evidence="3 5" id="KW-1133">Transmembrane helix</keyword>
<protein>
    <recommendedName>
        <fullName evidence="8">Auxin efflux carrier</fullName>
    </recommendedName>
</protein>
<keyword evidence="2 5" id="KW-0812">Transmembrane</keyword>
<evidence type="ECO:0000313" key="7">
    <source>
        <dbReference type="Proteomes" id="UP001194696"/>
    </source>
</evidence>
<proteinExistence type="predicted"/>
<feature type="transmembrane region" description="Helical" evidence="5">
    <location>
        <begin position="46"/>
        <end position="66"/>
    </location>
</feature>
<evidence type="ECO:0000256" key="3">
    <source>
        <dbReference type="ARBA" id="ARBA00022989"/>
    </source>
</evidence>
<evidence type="ECO:0000256" key="5">
    <source>
        <dbReference type="SAM" id="Phobius"/>
    </source>
</evidence>
<name>A0ABQ7K902_9FUNG</name>
<feature type="transmembrane region" description="Helical" evidence="5">
    <location>
        <begin position="72"/>
        <end position="94"/>
    </location>
</feature>
<comment type="caution">
    <text evidence="6">The sequence shown here is derived from an EMBL/GenBank/DDBJ whole genome shotgun (WGS) entry which is preliminary data.</text>
</comment>
<feature type="transmembrane region" description="Helical" evidence="5">
    <location>
        <begin position="361"/>
        <end position="383"/>
    </location>
</feature>
<dbReference type="EMBL" id="JAAAIM010000126">
    <property type="protein sequence ID" value="KAG0294246.1"/>
    <property type="molecule type" value="Genomic_DNA"/>
</dbReference>
<dbReference type="Proteomes" id="UP001194696">
    <property type="component" value="Unassembled WGS sequence"/>
</dbReference>
<feature type="transmembrane region" description="Helical" evidence="5">
    <location>
        <begin position="248"/>
        <end position="266"/>
    </location>
</feature>
<evidence type="ECO:0000313" key="6">
    <source>
        <dbReference type="EMBL" id="KAG0294246.1"/>
    </source>
</evidence>
<reference evidence="6 7" key="1">
    <citation type="journal article" date="2020" name="Fungal Divers.">
        <title>Resolving the Mortierellaceae phylogeny through synthesis of multi-gene phylogenetics and phylogenomics.</title>
        <authorList>
            <person name="Vandepol N."/>
            <person name="Liber J."/>
            <person name="Desiro A."/>
            <person name="Na H."/>
            <person name="Kennedy M."/>
            <person name="Barry K."/>
            <person name="Grigoriev I.V."/>
            <person name="Miller A.N."/>
            <person name="O'Donnell K."/>
            <person name="Stajich J.E."/>
            <person name="Bonito G."/>
        </authorList>
    </citation>
    <scope>NUCLEOTIDE SEQUENCE [LARGE SCALE GENOMIC DNA]</scope>
    <source>
        <strain evidence="6 7">AD045</strain>
    </source>
</reference>
<comment type="subcellular location">
    <subcellularLocation>
        <location evidence="1">Membrane</location>
        <topology evidence="1">Multi-pass membrane protein</topology>
    </subcellularLocation>
</comment>
<organism evidence="6 7">
    <name type="scientific">Linnemannia gamsii</name>
    <dbReference type="NCBI Taxonomy" id="64522"/>
    <lineage>
        <taxon>Eukaryota</taxon>
        <taxon>Fungi</taxon>
        <taxon>Fungi incertae sedis</taxon>
        <taxon>Mucoromycota</taxon>
        <taxon>Mortierellomycotina</taxon>
        <taxon>Mortierellomycetes</taxon>
        <taxon>Mortierellales</taxon>
        <taxon>Mortierellaceae</taxon>
        <taxon>Linnemannia</taxon>
    </lineage>
</organism>
<sequence>MGIDWFALAEAAAEAVSQVIVVVICGILLTKAGLFSPQTQRGLSKINLYFLTPCLIFTKIASALSWERFVTFWPIPLMYLIFSIINFTVAQVGSRLLRFSSEETRFATASIMFFNNNSLPIALVQSLALSGAAKMLLRDENDTAEAVLARGVSYILFTSVFDNLVRWSFGMNLLSHHKGDETNGKDVGTTLVNNNTGPAAISNTSSEQGDVIIDVDSHPAPPTTNTITTTPERTWTSRLIATLKKARGLLQPPLVTAIVALLVGLIRPLHHILMDPDSKVFIFLIKPLDTCGRAAVPMILLCLGAQVLSFDSNTPADPANAETSARTVTASSSTANSYRAPTPYGTALSSDLSPDLLGDPIFRLTLVMLSASPTAVNMMQICQINGFFEKKMARLLFWSYCVVGVPGILVWVMVALQASTWGS</sequence>
<dbReference type="Pfam" id="PF03547">
    <property type="entry name" value="Mem_trans"/>
    <property type="match status" value="1"/>
</dbReference>
<evidence type="ECO:0008006" key="8">
    <source>
        <dbReference type="Google" id="ProtNLM"/>
    </source>
</evidence>